<reference evidence="5" key="1">
    <citation type="journal article" date="2014" name="Front. Microbiol.">
        <title>High frequency of phylogenetically diverse reductive dehalogenase-homologous genes in deep subseafloor sedimentary metagenomes.</title>
        <authorList>
            <person name="Kawai M."/>
            <person name="Futagami T."/>
            <person name="Toyoda A."/>
            <person name="Takaki Y."/>
            <person name="Nishi S."/>
            <person name="Hori S."/>
            <person name="Arai W."/>
            <person name="Tsubouchi T."/>
            <person name="Morono Y."/>
            <person name="Uchiyama I."/>
            <person name="Ito T."/>
            <person name="Fujiyama A."/>
            <person name="Inagaki F."/>
            <person name="Takami H."/>
        </authorList>
    </citation>
    <scope>NUCLEOTIDE SEQUENCE</scope>
    <source>
        <strain evidence="5">Expedition CK06-06</strain>
    </source>
</reference>
<dbReference type="AlphaFoldDB" id="X0VRE7"/>
<name>X0VRE7_9ZZZZ</name>
<dbReference type="InterPro" id="IPR013785">
    <property type="entry name" value="Aldolase_TIM"/>
</dbReference>
<dbReference type="PANTHER" id="PTHR43699:SF1">
    <property type="entry name" value="3-DEHYDROQUINATE DEHYDRATASE"/>
    <property type="match status" value="1"/>
</dbReference>
<dbReference type="HAMAP" id="MF_00214">
    <property type="entry name" value="AroD"/>
    <property type="match status" value="1"/>
</dbReference>
<evidence type="ECO:0000256" key="4">
    <source>
        <dbReference type="ARBA" id="ARBA00023270"/>
    </source>
</evidence>
<comment type="caution">
    <text evidence="5">The sequence shown here is derived from an EMBL/GenBank/DDBJ whole genome shotgun (WGS) entry which is preliminary data.</text>
</comment>
<dbReference type="EMBL" id="BARS01023747">
    <property type="protein sequence ID" value="GAG13732.1"/>
    <property type="molecule type" value="Genomic_DNA"/>
</dbReference>
<dbReference type="SUPFAM" id="SSF51569">
    <property type="entry name" value="Aldolase"/>
    <property type="match status" value="1"/>
</dbReference>
<dbReference type="InterPro" id="IPR050146">
    <property type="entry name" value="Type-I_3-dehydroquinase"/>
</dbReference>
<dbReference type="GO" id="GO:0046279">
    <property type="term" value="P:3,4-dihydroxybenzoate biosynthetic process"/>
    <property type="evidence" value="ECO:0007669"/>
    <property type="project" value="TreeGrafter"/>
</dbReference>
<gene>
    <name evidence="5" type="ORF">S01H1_37791</name>
</gene>
<evidence type="ECO:0000256" key="1">
    <source>
        <dbReference type="ARBA" id="ARBA00001864"/>
    </source>
</evidence>
<keyword evidence="3" id="KW-0456">Lyase</keyword>
<dbReference type="Pfam" id="PF01487">
    <property type="entry name" value="DHquinase_I"/>
    <property type="match status" value="1"/>
</dbReference>
<comment type="catalytic activity">
    <reaction evidence="1">
        <text>3-dehydroquinate = 3-dehydroshikimate + H2O</text>
        <dbReference type="Rhea" id="RHEA:21096"/>
        <dbReference type="ChEBI" id="CHEBI:15377"/>
        <dbReference type="ChEBI" id="CHEBI:16630"/>
        <dbReference type="ChEBI" id="CHEBI:32364"/>
        <dbReference type="EC" id="4.2.1.10"/>
    </reaction>
</comment>
<dbReference type="Gene3D" id="3.20.20.70">
    <property type="entry name" value="Aldolase class I"/>
    <property type="match status" value="1"/>
</dbReference>
<sequence length="205" mass="22590">MERPRICAVIVSRDLPTIEIESFIDLYEVRIDLIGDGWHGLVGQLNKPWIACNRLADEGGRWEKSEGSRIEELLKAVELGAEMIDIELKTKTLGEVVKLIKKKAKCLVSSHELNGTPSLEEMKEIVHQQLKAGADVCKVVTTANGFEDNLTVLQLITEFPKSKVVSFAMGPLGYVSRILCPLVGGYFTYASIEEGKESASGQITV</sequence>
<evidence type="ECO:0000256" key="3">
    <source>
        <dbReference type="ARBA" id="ARBA00023239"/>
    </source>
</evidence>
<dbReference type="CDD" id="cd00502">
    <property type="entry name" value="DHQase_I"/>
    <property type="match status" value="1"/>
</dbReference>
<proteinExistence type="inferred from homology"/>
<organism evidence="5">
    <name type="scientific">marine sediment metagenome</name>
    <dbReference type="NCBI Taxonomy" id="412755"/>
    <lineage>
        <taxon>unclassified sequences</taxon>
        <taxon>metagenomes</taxon>
        <taxon>ecological metagenomes</taxon>
    </lineage>
</organism>
<dbReference type="EC" id="4.2.1.10" evidence="2"/>
<evidence type="ECO:0000256" key="2">
    <source>
        <dbReference type="ARBA" id="ARBA00012060"/>
    </source>
</evidence>
<evidence type="ECO:0000313" key="5">
    <source>
        <dbReference type="EMBL" id="GAG13732.1"/>
    </source>
</evidence>
<dbReference type="GO" id="GO:0003855">
    <property type="term" value="F:3-dehydroquinate dehydratase activity"/>
    <property type="evidence" value="ECO:0007669"/>
    <property type="project" value="UniProtKB-EC"/>
</dbReference>
<feature type="non-terminal residue" evidence="5">
    <location>
        <position position="205"/>
    </location>
</feature>
<dbReference type="InterPro" id="IPR001381">
    <property type="entry name" value="DHquinase_I"/>
</dbReference>
<keyword evidence="4" id="KW-0704">Schiff base</keyword>
<dbReference type="PANTHER" id="PTHR43699">
    <property type="entry name" value="3-DEHYDROQUINATE DEHYDRATASE"/>
    <property type="match status" value="1"/>
</dbReference>
<accession>X0VRE7</accession>
<protein>
    <recommendedName>
        <fullName evidence="2">3-dehydroquinate dehydratase</fullName>
        <ecNumber evidence="2">4.2.1.10</ecNumber>
    </recommendedName>
</protein>